<dbReference type="SUPFAM" id="SSF51126">
    <property type="entry name" value="Pectin lyase-like"/>
    <property type="match status" value="1"/>
</dbReference>
<reference evidence="3 4" key="1">
    <citation type="submission" date="2024-01" db="EMBL/GenBank/DDBJ databases">
        <title>The genome of the rayed Mediterranean limpet Patella caerulea (Linnaeus, 1758).</title>
        <authorList>
            <person name="Anh-Thu Weber A."/>
            <person name="Halstead-Nussloch G."/>
        </authorList>
    </citation>
    <scope>NUCLEOTIDE SEQUENCE [LARGE SCALE GENOMIC DNA]</scope>
    <source>
        <strain evidence="3">AATW-2023a</strain>
        <tissue evidence="3">Whole specimen</tissue>
    </source>
</reference>
<keyword evidence="1" id="KW-0732">Signal</keyword>
<feature type="chain" id="PRO_5043033061" description="Right handed beta helix domain-containing protein" evidence="1">
    <location>
        <begin position="24"/>
        <end position="960"/>
    </location>
</feature>
<accession>A0AAN8K2Q5</accession>
<dbReference type="InterPro" id="IPR011050">
    <property type="entry name" value="Pectin_lyase_fold/virulence"/>
</dbReference>
<dbReference type="Proteomes" id="UP001347796">
    <property type="component" value="Unassembled WGS sequence"/>
</dbReference>
<feature type="signal peptide" evidence="1">
    <location>
        <begin position="1"/>
        <end position="23"/>
    </location>
</feature>
<dbReference type="Gene3D" id="2.160.20.10">
    <property type="entry name" value="Single-stranded right-handed beta-helix, Pectin lyase-like"/>
    <property type="match status" value="2"/>
</dbReference>
<dbReference type="InterPro" id="IPR006626">
    <property type="entry name" value="PbH1"/>
</dbReference>
<evidence type="ECO:0000256" key="1">
    <source>
        <dbReference type="SAM" id="SignalP"/>
    </source>
</evidence>
<protein>
    <recommendedName>
        <fullName evidence="2">Right handed beta helix domain-containing protein</fullName>
    </recommendedName>
</protein>
<dbReference type="EMBL" id="JAZGQO010000006">
    <property type="protein sequence ID" value="KAK6184548.1"/>
    <property type="molecule type" value="Genomic_DNA"/>
</dbReference>
<name>A0AAN8K2Q5_PATCE</name>
<dbReference type="PANTHER" id="PTHR36453">
    <property type="entry name" value="SECRETED PROTEIN-RELATED"/>
    <property type="match status" value="1"/>
</dbReference>
<comment type="caution">
    <text evidence="3">The sequence shown here is derived from an EMBL/GenBank/DDBJ whole genome shotgun (WGS) entry which is preliminary data.</text>
</comment>
<evidence type="ECO:0000313" key="3">
    <source>
        <dbReference type="EMBL" id="KAK6184548.1"/>
    </source>
</evidence>
<dbReference type="InterPro" id="IPR039448">
    <property type="entry name" value="Beta_helix"/>
</dbReference>
<dbReference type="PANTHER" id="PTHR36453:SF1">
    <property type="entry name" value="RIGHT HANDED BETA HELIX DOMAIN-CONTAINING PROTEIN"/>
    <property type="match status" value="1"/>
</dbReference>
<dbReference type="Pfam" id="PF13229">
    <property type="entry name" value="Beta_helix"/>
    <property type="match status" value="1"/>
</dbReference>
<feature type="domain" description="Right handed beta helix" evidence="2">
    <location>
        <begin position="327"/>
        <end position="414"/>
    </location>
</feature>
<proteinExistence type="predicted"/>
<gene>
    <name evidence="3" type="ORF">SNE40_006998</name>
</gene>
<dbReference type="SMART" id="SM00710">
    <property type="entry name" value="PbH1"/>
    <property type="match status" value="7"/>
</dbReference>
<evidence type="ECO:0000259" key="2">
    <source>
        <dbReference type="Pfam" id="PF13229"/>
    </source>
</evidence>
<evidence type="ECO:0000313" key="4">
    <source>
        <dbReference type="Proteomes" id="UP001347796"/>
    </source>
</evidence>
<organism evidence="3 4">
    <name type="scientific">Patella caerulea</name>
    <name type="common">Rayed Mediterranean limpet</name>
    <dbReference type="NCBI Taxonomy" id="87958"/>
    <lineage>
        <taxon>Eukaryota</taxon>
        <taxon>Metazoa</taxon>
        <taxon>Spiralia</taxon>
        <taxon>Lophotrochozoa</taxon>
        <taxon>Mollusca</taxon>
        <taxon>Gastropoda</taxon>
        <taxon>Patellogastropoda</taxon>
        <taxon>Patelloidea</taxon>
        <taxon>Patellidae</taxon>
        <taxon>Patella</taxon>
    </lineage>
</organism>
<keyword evidence="4" id="KW-1185">Reference proteome</keyword>
<dbReference type="AlphaFoldDB" id="A0AAN8K2Q5"/>
<sequence>MTPGRTLIFNIFILLVSLSTILAESVHIYVSPSGLDTNNGLSATDPLKSLQKATDKLDDTGIKGKDVYIELMSGYHDLSSTLIFKHGYTAPVTIRSYQHQQVHVTGGKRIQSNLFTKVTDANILQRIPHEAHAKVRQIHLPDAGITDYGKLSSYGFYVHRTAPLEVFINGQPLHLAEWPNKNFINVDEVPDGRPGKRFTYENSSRDSRWVGEKEPWVYGYWYYSWADDSVPVATINSSIHQITLATKNRYGLKKGSLRYDGKLNAFSNQGGYFRVINMLSELDQPGEYYVDRTTGILYLWPNTATGTLQQTDVVYVSLLHDCIQLASGVNNINFEDFTLEACRRYGIAGISSSHVKITNLEIRNTGSYGVNCDKDCRSITVSRCDIHDTDGGVSLTGGNRVKLESSGNVIEDNHIWKFGRATQVGANGISPQGVNILMRYNHLHDGPYTCIRWAGNDHIMEYNHFSKCCHDSSDCGAIHAGRDWTMRGNVIRYNHVHDTIRYWPGASVRGVMLDDQYSSVNIEYNVFYHNEIHTNIGGGRDNIVRYNVFYDATSSSMQVDGRGIGKNSHPGSLATDLVKMPINNTLWSSRYPKLAAMAHSSRKGYPEGNQIYHNVYYNEHGKKFIAYSGGMENDAYYHTYENKHSFSSSDFLSPANNDFRLQCTAKQWANGVNFPQPITLDKVGPRYPYGPTYLNKGVKPTITTTSYTPGPCNTGTVAPETNIPRGSYLPDGTSPNTLITNITNVGCWLLVNSCPADSKIHGTFRDTYGEQHEQAATDEAKCLARAAEMWRHCGSAKNKPVTVVYGPTGAMTFGGDGCFFADYGCKNDNRPRFERDYYAEQHENGSTSEASCLRRAAPQWKFCGSQRDKPYTSIFRPTGAISTGGAGCWIKVTKCPADKTVKYYFYDSWGSSNLDTDNDVDECHNRAGYFWRKCGSHSQYPVTAFYRPSASHVTVPKTNK</sequence>
<dbReference type="InterPro" id="IPR012334">
    <property type="entry name" value="Pectin_lyas_fold"/>
</dbReference>